<reference evidence="1 2" key="1">
    <citation type="journal article" date="2024" name="ISME J.">
        <title>Tailless and filamentous prophages are predominant in marine Vibrio.</title>
        <authorList>
            <person name="Steensen K."/>
            <person name="Seneca J."/>
            <person name="Bartlau N."/>
            <person name="Yu X.A."/>
            <person name="Hussain F.A."/>
            <person name="Polz M.F."/>
        </authorList>
    </citation>
    <scope>NUCLEOTIDE SEQUENCE [LARGE SCALE GENOMIC DNA]</scope>
    <source>
        <strain evidence="1 2">10N.222.51.A1</strain>
    </source>
</reference>
<protein>
    <recommendedName>
        <fullName evidence="3">Flavodoxin</fullName>
    </recommendedName>
</protein>
<keyword evidence="2" id="KW-1185">Reference proteome</keyword>
<proteinExistence type="predicted"/>
<name>A0ABV4NHS1_9VIBR</name>
<dbReference type="EMBL" id="JBFRUW010000128">
    <property type="protein sequence ID" value="MFA0570802.1"/>
    <property type="molecule type" value="Genomic_DNA"/>
</dbReference>
<dbReference type="RefSeq" id="WP_372268537.1">
    <property type="nucleotide sequence ID" value="NZ_JBFRUW010000128.1"/>
</dbReference>
<sequence length="168" mass="18725">MNNEIPAIAIKKNNWLLSQVDVAFPTKECLLGRDIYQQSTQTKSYQLITPDGIDTGESQVDEIYKVDFHKLTVMFSLNQATAGSNESNKANLVEFFSQIILCDEHTLYIGLSKGEVVASAILTADEKSLLISDVVHGQQGQSELSFVEQLIAVWKDAHGLKSQYWLES</sequence>
<gene>
    <name evidence="1" type="ORF">AB4566_21365</name>
</gene>
<comment type="caution">
    <text evidence="1">The sequence shown here is derived from an EMBL/GenBank/DDBJ whole genome shotgun (WGS) entry which is preliminary data.</text>
</comment>
<evidence type="ECO:0000313" key="2">
    <source>
        <dbReference type="Proteomes" id="UP001570417"/>
    </source>
</evidence>
<evidence type="ECO:0008006" key="3">
    <source>
        <dbReference type="Google" id="ProtNLM"/>
    </source>
</evidence>
<evidence type="ECO:0000313" key="1">
    <source>
        <dbReference type="EMBL" id="MFA0570802.1"/>
    </source>
</evidence>
<organism evidence="1 2">
    <name type="scientific">Vibrio gallaecicus</name>
    <dbReference type="NCBI Taxonomy" id="552386"/>
    <lineage>
        <taxon>Bacteria</taxon>
        <taxon>Pseudomonadati</taxon>
        <taxon>Pseudomonadota</taxon>
        <taxon>Gammaproteobacteria</taxon>
        <taxon>Vibrionales</taxon>
        <taxon>Vibrionaceae</taxon>
        <taxon>Vibrio</taxon>
    </lineage>
</organism>
<dbReference type="Proteomes" id="UP001570417">
    <property type="component" value="Unassembled WGS sequence"/>
</dbReference>
<accession>A0ABV4NHS1</accession>